<accession>A0AAE1H7C0</accession>
<comment type="caution">
    <text evidence="1">The sequence shown here is derived from an EMBL/GenBank/DDBJ whole genome shotgun (WGS) entry which is preliminary data.</text>
</comment>
<evidence type="ECO:0000313" key="1">
    <source>
        <dbReference type="EMBL" id="KAK3916091.1"/>
    </source>
</evidence>
<reference evidence="1" key="1">
    <citation type="submission" date="2021-07" db="EMBL/GenBank/DDBJ databases">
        <authorList>
            <person name="Catto M.A."/>
            <person name="Jacobson A."/>
            <person name="Kennedy G."/>
            <person name="Labadie P."/>
            <person name="Hunt B.G."/>
            <person name="Srinivasan R."/>
        </authorList>
    </citation>
    <scope>NUCLEOTIDE SEQUENCE</scope>
    <source>
        <strain evidence="1">PL_HMW_Pooled</strain>
        <tissue evidence="1">Head</tissue>
    </source>
</reference>
<dbReference type="AlphaFoldDB" id="A0AAE1H7C0"/>
<evidence type="ECO:0000313" key="2">
    <source>
        <dbReference type="Proteomes" id="UP001219518"/>
    </source>
</evidence>
<protein>
    <submittedName>
        <fullName evidence="1">Uncharacterized protein</fullName>
    </submittedName>
</protein>
<name>A0AAE1H7C0_9NEOP</name>
<sequence>MTPKNLYLVFSWHLEGVISDVFRCT</sequence>
<dbReference type="EMBL" id="JAHWGI010000487">
    <property type="protein sequence ID" value="KAK3916091.1"/>
    <property type="molecule type" value="Genomic_DNA"/>
</dbReference>
<gene>
    <name evidence="1" type="ORF">KUF71_025339</name>
</gene>
<reference evidence="1" key="2">
    <citation type="journal article" date="2023" name="BMC Genomics">
        <title>Pest status, molecular evolution, and epigenetic factors derived from the genome assembly of Frankliniella fusca, a thysanopteran phytovirus vector.</title>
        <authorList>
            <person name="Catto M.A."/>
            <person name="Labadie P.E."/>
            <person name="Jacobson A.L."/>
            <person name="Kennedy G.G."/>
            <person name="Srinivasan R."/>
            <person name="Hunt B.G."/>
        </authorList>
    </citation>
    <scope>NUCLEOTIDE SEQUENCE</scope>
    <source>
        <strain evidence="1">PL_HMW_Pooled</strain>
    </source>
</reference>
<keyword evidence="2" id="KW-1185">Reference proteome</keyword>
<organism evidence="1 2">
    <name type="scientific">Frankliniella fusca</name>
    <dbReference type="NCBI Taxonomy" id="407009"/>
    <lineage>
        <taxon>Eukaryota</taxon>
        <taxon>Metazoa</taxon>
        <taxon>Ecdysozoa</taxon>
        <taxon>Arthropoda</taxon>
        <taxon>Hexapoda</taxon>
        <taxon>Insecta</taxon>
        <taxon>Pterygota</taxon>
        <taxon>Neoptera</taxon>
        <taxon>Paraneoptera</taxon>
        <taxon>Thysanoptera</taxon>
        <taxon>Terebrantia</taxon>
        <taxon>Thripoidea</taxon>
        <taxon>Thripidae</taxon>
        <taxon>Frankliniella</taxon>
    </lineage>
</organism>
<dbReference type="Proteomes" id="UP001219518">
    <property type="component" value="Unassembled WGS sequence"/>
</dbReference>
<proteinExistence type="predicted"/>